<feature type="coiled-coil region" evidence="1">
    <location>
        <begin position="41"/>
        <end position="68"/>
    </location>
</feature>
<accession>A0ABT4CXP7</accession>
<evidence type="ECO:0008006" key="5">
    <source>
        <dbReference type="Google" id="ProtNLM"/>
    </source>
</evidence>
<sequence>MEDYNFLPLWYRKKKKDRYRLRFKIQVVLFLILIIGFSIRLLVYTKKVNELQNEINLITKQKVLKNNKIEFKEKQKMNTIITLNDFLDNINDKIWFDYVSISDNIIKLENNDVDIEKINDFIKYMEGSKQYKINNLEITEIKENKNKFMICLEVKGNE</sequence>
<evidence type="ECO:0000313" key="3">
    <source>
        <dbReference type="EMBL" id="MCY6483744.1"/>
    </source>
</evidence>
<feature type="transmembrane region" description="Helical" evidence="2">
    <location>
        <begin position="21"/>
        <end position="43"/>
    </location>
</feature>
<evidence type="ECO:0000256" key="1">
    <source>
        <dbReference type="SAM" id="Coils"/>
    </source>
</evidence>
<reference evidence="3" key="1">
    <citation type="submission" date="2022-12" db="EMBL/GenBank/DDBJ databases">
        <authorList>
            <person name="Wang J."/>
        </authorList>
    </citation>
    <scope>NUCLEOTIDE SEQUENCE</scope>
    <source>
        <strain evidence="3">HY-45-18</strain>
    </source>
</reference>
<organism evidence="3 4">
    <name type="scientific">Clostridium aestuarii</name>
    <dbReference type="NCBI Taxonomy" id="338193"/>
    <lineage>
        <taxon>Bacteria</taxon>
        <taxon>Bacillati</taxon>
        <taxon>Bacillota</taxon>
        <taxon>Clostridia</taxon>
        <taxon>Eubacteriales</taxon>
        <taxon>Clostridiaceae</taxon>
        <taxon>Clostridium</taxon>
    </lineage>
</organism>
<evidence type="ECO:0000313" key="4">
    <source>
        <dbReference type="Proteomes" id="UP001078443"/>
    </source>
</evidence>
<keyword evidence="2" id="KW-0472">Membrane</keyword>
<comment type="caution">
    <text evidence="3">The sequence shown here is derived from an EMBL/GenBank/DDBJ whole genome shotgun (WGS) entry which is preliminary data.</text>
</comment>
<keyword evidence="4" id="KW-1185">Reference proteome</keyword>
<protein>
    <recommendedName>
        <fullName evidence="5">PilN domain-containing protein</fullName>
    </recommendedName>
</protein>
<keyword evidence="2" id="KW-0812">Transmembrane</keyword>
<dbReference type="EMBL" id="JAPQER010000002">
    <property type="protein sequence ID" value="MCY6483744.1"/>
    <property type="molecule type" value="Genomic_DNA"/>
</dbReference>
<dbReference type="Proteomes" id="UP001078443">
    <property type="component" value="Unassembled WGS sequence"/>
</dbReference>
<keyword evidence="1" id="KW-0175">Coiled coil</keyword>
<gene>
    <name evidence="3" type="ORF">OW763_05195</name>
</gene>
<evidence type="ECO:0000256" key="2">
    <source>
        <dbReference type="SAM" id="Phobius"/>
    </source>
</evidence>
<keyword evidence="2" id="KW-1133">Transmembrane helix</keyword>
<name>A0ABT4CXP7_9CLOT</name>
<proteinExistence type="predicted"/>
<dbReference type="RefSeq" id="WP_268040020.1">
    <property type="nucleotide sequence ID" value="NZ_JAPQER010000002.1"/>
</dbReference>